<feature type="non-terminal residue" evidence="1">
    <location>
        <position position="167"/>
    </location>
</feature>
<dbReference type="OrthoDB" id="10029846at2759"/>
<reference evidence="1" key="1">
    <citation type="submission" date="2021-02" db="EMBL/GenBank/DDBJ databases">
        <authorList>
            <person name="Nowell W R."/>
        </authorList>
    </citation>
    <scope>NUCLEOTIDE SEQUENCE</scope>
    <source>
        <strain evidence="1">Ploen Becks lab</strain>
    </source>
</reference>
<accession>A0A814GEP3</accession>
<name>A0A814GEP3_9BILA</name>
<keyword evidence="2" id="KW-1185">Reference proteome</keyword>
<organism evidence="1 2">
    <name type="scientific">Brachionus calyciflorus</name>
    <dbReference type="NCBI Taxonomy" id="104777"/>
    <lineage>
        <taxon>Eukaryota</taxon>
        <taxon>Metazoa</taxon>
        <taxon>Spiralia</taxon>
        <taxon>Gnathifera</taxon>
        <taxon>Rotifera</taxon>
        <taxon>Eurotatoria</taxon>
        <taxon>Monogononta</taxon>
        <taxon>Pseudotrocha</taxon>
        <taxon>Ploima</taxon>
        <taxon>Brachionidae</taxon>
        <taxon>Brachionus</taxon>
    </lineage>
</organism>
<dbReference type="AlphaFoldDB" id="A0A814GEP3"/>
<dbReference type="Proteomes" id="UP000663879">
    <property type="component" value="Unassembled WGS sequence"/>
</dbReference>
<evidence type="ECO:0000313" key="2">
    <source>
        <dbReference type="Proteomes" id="UP000663879"/>
    </source>
</evidence>
<evidence type="ECO:0000313" key="1">
    <source>
        <dbReference type="EMBL" id="CAF0995330.1"/>
    </source>
</evidence>
<proteinExistence type="predicted"/>
<protein>
    <submittedName>
        <fullName evidence="1">Uncharacterized protein</fullName>
    </submittedName>
</protein>
<gene>
    <name evidence="1" type="ORF">OXX778_LOCUS16126</name>
</gene>
<dbReference type="EMBL" id="CAJNOC010003729">
    <property type="protein sequence ID" value="CAF0995330.1"/>
    <property type="molecule type" value="Genomic_DNA"/>
</dbReference>
<comment type="caution">
    <text evidence="1">The sequence shown here is derived from an EMBL/GenBank/DDBJ whole genome shotgun (WGS) entry which is preliminary data.</text>
</comment>
<sequence>MPNSINVDFEIAAINAIKQVFNCKVNACYFRLCQSVWRRIQTTGLVKSWFDENFRLSFRRLQALSFIPEADISKALDIIRKNSPNDFLSILNYFENNYIGSKEKSPRYHPNLWNLFERVKNDMALANNDVESCYSRLKYDARQNLTVAKLEQSYMETTFINLFNGEQ</sequence>